<sequence>MAFASRNAAQAKQWADKRRVALERARRLREDHSKGQPTEEHTFRPSTNPRREEPESSDVLAFGTEGAIPGPDDHPDAWRGRAGGDPAAGGIPREPRGQGRPAQAGRIPPRRNISMDGGPGGAGAPDQPSQRQAEADNLFFSMLRGGGDDDEGPRMVVHGPGAGSTGSRGSSVASSAARGSSSREASGGRGARPDAGAVGDGASSRAPLRRKASRSGPSRSAQRPPWNNDTTGEVAMSPAHDAAGPSGRPAGPGRSIAAAAADVDRPRSRLVRGSSARSQGRSDPSAGMADGRGREAPHRGAAGFGIPGPRSGMATPRSSRGEPVDWQPPPYRGMVRFLPDGTTEAVVAGGSFGGGGAGAGAGGAPIADDDEDDFFDDLGTGAQAFAPPEAAAPGRGGVSLDDVAGSDPDAWRRDGVGAGSAAWSPAHGDHAAQRPGRGGRTAGQRAGSRVTVGGRAPWRGGGGRADEEDDAQAYGREEEGDDGEAAFRSRPAEAGFPANRRAQGGGFGGAGAGGVGSSGGSLGGRGVAHDRYGGDGAGGSSMAGGSRDRWDEEEEEEEEEEVGADGGGAMSEYPEPDEEDDGVRVECSTCGRKFRPDALEKHARVCLKVFQKKRRKFDSTRGGPPAGSAAGGADAAARAKREAWRQKSSQLREAMKASRMITKAQKEGKDLRDLPPMPAAAPDPSLVPCPHCGRTFNAVAAERHIPKCATTKAKPSRLARGGGVGGAWRRK</sequence>
<accession>A0A5A8DGU2</accession>
<protein>
    <recommendedName>
        <fullName evidence="7">C2HC/C3H-type domain-containing protein</fullName>
    </recommendedName>
</protein>
<evidence type="ECO:0000256" key="4">
    <source>
        <dbReference type="ARBA" id="ARBA00022833"/>
    </source>
</evidence>
<dbReference type="InterPro" id="IPR049899">
    <property type="entry name" value="Znf_C2HC_C3H"/>
</dbReference>
<evidence type="ECO:0000256" key="6">
    <source>
        <dbReference type="SAM" id="MobiDB-lite"/>
    </source>
</evidence>
<dbReference type="EMBL" id="VLTL01000055">
    <property type="protein sequence ID" value="KAA0164566.1"/>
    <property type="molecule type" value="Genomic_DNA"/>
</dbReference>
<feature type="compositionally biased region" description="Gly residues" evidence="6">
    <location>
        <begin position="720"/>
        <end position="731"/>
    </location>
</feature>
<feature type="compositionally biased region" description="Pro residues" evidence="6">
    <location>
        <begin position="675"/>
        <end position="687"/>
    </location>
</feature>
<keyword evidence="4" id="KW-0862">Zinc</keyword>
<feature type="compositionally biased region" description="Low complexity" evidence="6">
    <location>
        <begin position="442"/>
        <end position="458"/>
    </location>
</feature>
<dbReference type="Gene3D" id="3.30.160.60">
    <property type="entry name" value="Classic Zinc Finger"/>
    <property type="match status" value="2"/>
</dbReference>
<dbReference type="PANTHER" id="PTHR13555:SF36">
    <property type="entry name" value="ZINC FINGER C2HC DOMAIN-CONTAINING PROTEIN 1B"/>
    <property type="match status" value="1"/>
</dbReference>
<feature type="region of interest" description="Disordered" evidence="6">
    <location>
        <begin position="614"/>
        <end position="687"/>
    </location>
</feature>
<gene>
    <name evidence="8" type="ORF">FNF28_03808</name>
</gene>
<feature type="compositionally biased region" description="Gly residues" evidence="6">
    <location>
        <begin position="353"/>
        <end position="363"/>
    </location>
</feature>
<reference evidence="8 9" key="1">
    <citation type="submission" date="2019-07" db="EMBL/GenBank/DDBJ databases">
        <title>Genomes of Cafeteria roenbergensis.</title>
        <authorList>
            <person name="Fischer M.G."/>
            <person name="Hackl T."/>
            <person name="Roman M."/>
        </authorList>
    </citation>
    <scope>NUCLEOTIDE SEQUENCE [LARGE SCALE GENOMIC DNA]</scope>
    <source>
        <strain evidence="8 9">RCC970-E3</strain>
    </source>
</reference>
<feature type="region of interest" description="Disordered" evidence="6">
    <location>
        <begin position="712"/>
        <end position="731"/>
    </location>
</feature>
<feature type="domain" description="C2HC/C3H-type" evidence="7">
    <location>
        <begin position="583"/>
        <end position="612"/>
    </location>
</feature>
<feature type="compositionally biased region" description="Low complexity" evidence="6">
    <location>
        <begin position="377"/>
        <end position="393"/>
    </location>
</feature>
<dbReference type="AlphaFoldDB" id="A0A5A8DGU2"/>
<keyword evidence="1" id="KW-0479">Metal-binding</keyword>
<dbReference type="Proteomes" id="UP000324907">
    <property type="component" value="Unassembled WGS sequence"/>
</dbReference>
<evidence type="ECO:0000256" key="5">
    <source>
        <dbReference type="PROSITE-ProRule" id="PRU01371"/>
    </source>
</evidence>
<dbReference type="GO" id="GO:0008270">
    <property type="term" value="F:zinc ion binding"/>
    <property type="evidence" value="ECO:0007669"/>
    <property type="project" value="UniProtKB-KW"/>
</dbReference>
<feature type="compositionally biased region" description="Low complexity" evidence="6">
    <location>
        <begin position="167"/>
        <end position="185"/>
    </location>
</feature>
<evidence type="ECO:0000256" key="2">
    <source>
        <dbReference type="ARBA" id="ARBA00022737"/>
    </source>
</evidence>
<dbReference type="Pfam" id="PF13913">
    <property type="entry name" value="zf-C2HC_2"/>
    <property type="match status" value="2"/>
</dbReference>
<keyword evidence="2" id="KW-0677">Repeat</keyword>
<evidence type="ECO:0000313" key="9">
    <source>
        <dbReference type="Proteomes" id="UP000324907"/>
    </source>
</evidence>
<comment type="caution">
    <text evidence="8">The sequence shown here is derived from an EMBL/GenBank/DDBJ whole genome shotgun (WGS) entry which is preliminary data.</text>
</comment>
<feature type="compositionally biased region" description="Basic and acidic residues" evidence="6">
    <location>
        <begin position="25"/>
        <end position="54"/>
    </location>
</feature>
<proteinExistence type="predicted"/>
<evidence type="ECO:0000259" key="7">
    <source>
        <dbReference type="PROSITE" id="PS52027"/>
    </source>
</evidence>
<feature type="compositionally biased region" description="Low complexity" evidence="6">
    <location>
        <begin position="621"/>
        <end position="636"/>
    </location>
</feature>
<feature type="region of interest" description="Disordered" evidence="6">
    <location>
        <begin position="353"/>
        <end position="585"/>
    </location>
</feature>
<dbReference type="PANTHER" id="PTHR13555">
    <property type="entry name" value="C2H2 ZINC FINGER CGI-62-RELATED"/>
    <property type="match status" value="1"/>
</dbReference>
<organism evidence="8 9">
    <name type="scientific">Cafeteria roenbergensis</name>
    <name type="common">Marine flagellate</name>
    <dbReference type="NCBI Taxonomy" id="33653"/>
    <lineage>
        <taxon>Eukaryota</taxon>
        <taxon>Sar</taxon>
        <taxon>Stramenopiles</taxon>
        <taxon>Bigyra</taxon>
        <taxon>Opalozoa</taxon>
        <taxon>Bicosoecida</taxon>
        <taxon>Cafeteriaceae</taxon>
        <taxon>Cafeteria</taxon>
    </lineage>
</organism>
<dbReference type="InterPro" id="IPR026319">
    <property type="entry name" value="ZC2HC1A/B-like"/>
</dbReference>
<feature type="compositionally biased region" description="Acidic residues" evidence="6">
    <location>
        <begin position="367"/>
        <end position="376"/>
    </location>
</feature>
<evidence type="ECO:0000256" key="3">
    <source>
        <dbReference type="ARBA" id="ARBA00022771"/>
    </source>
</evidence>
<feature type="compositionally biased region" description="Polar residues" evidence="6">
    <location>
        <begin position="215"/>
        <end position="231"/>
    </location>
</feature>
<name>A0A5A8DGU2_CAFRO</name>
<feature type="compositionally biased region" description="Basic and acidic residues" evidence="6">
    <location>
        <begin position="664"/>
        <end position="673"/>
    </location>
</feature>
<dbReference type="PROSITE" id="PS52027">
    <property type="entry name" value="ZF_C2HC_C3H"/>
    <property type="match status" value="2"/>
</dbReference>
<evidence type="ECO:0000313" key="8">
    <source>
        <dbReference type="EMBL" id="KAA0164566.1"/>
    </source>
</evidence>
<feature type="compositionally biased region" description="Gly residues" evidence="6">
    <location>
        <begin position="503"/>
        <end position="526"/>
    </location>
</feature>
<evidence type="ECO:0000256" key="1">
    <source>
        <dbReference type="ARBA" id="ARBA00022723"/>
    </source>
</evidence>
<feature type="compositionally biased region" description="Low complexity" evidence="6">
    <location>
        <begin position="242"/>
        <end position="261"/>
    </location>
</feature>
<feature type="region of interest" description="Disordered" evidence="6">
    <location>
        <begin position="25"/>
        <end position="337"/>
    </location>
</feature>
<feature type="compositionally biased region" description="Acidic residues" evidence="6">
    <location>
        <begin position="551"/>
        <end position="563"/>
    </location>
</feature>
<keyword evidence="3 5" id="KW-0863">Zinc-finger</keyword>
<feature type="domain" description="C2HC/C3H-type" evidence="7">
    <location>
        <begin position="685"/>
        <end position="714"/>
    </location>
</feature>